<dbReference type="PROSITE" id="PS50801">
    <property type="entry name" value="STAS"/>
    <property type="match status" value="1"/>
</dbReference>
<evidence type="ECO:0000313" key="3">
    <source>
        <dbReference type="Proteomes" id="UP000326831"/>
    </source>
</evidence>
<dbReference type="InterPro" id="IPR058548">
    <property type="entry name" value="MlaB-like_STAS"/>
</dbReference>
<dbReference type="Proteomes" id="UP000326831">
    <property type="component" value="Chromosome"/>
</dbReference>
<dbReference type="KEGG" id="ssub:CP968_02125"/>
<dbReference type="PANTHER" id="PTHR33495">
    <property type="entry name" value="ANTI-SIGMA FACTOR ANTAGONIST TM_1081-RELATED-RELATED"/>
    <property type="match status" value="1"/>
</dbReference>
<organism evidence="2 3">
    <name type="scientific">Streptomyces subrutilus</name>
    <dbReference type="NCBI Taxonomy" id="36818"/>
    <lineage>
        <taxon>Bacteria</taxon>
        <taxon>Bacillati</taxon>
        <taxon>Actinomycetota</taxon>
        <taxon>Actinomycetes</taxon>
        <taxon>Kitasatosporales</taxon>
        <taxon>Streptomycetaceae</taxon>
        <taxon>Streptomyces</taxon>
    </lineage>
</organism>
<dbReference type="EMBL" id="CP023701">
    <property type="protein sequence ID" value="QEU77248.1"/>
    <property type="molecule type" value="Genomic_DNA"/>
</dbReference>
<gene>
    <name evidence="2" type="ORF">CP968_02125</name>
</gene>
<dbReference type="Pfam" id="PF13466">
    <property type="entry name" value="STAS_2"/>
    <property type="match status" value="1"/>
</dbReference>
<sequence>MPRTEEKETRVTADRCRVEVLDQRDGVRVVVMAGEFDLDHAGPLRIALDPAAEGVRRYVVDVSEVSFADSITLTILLQATLAREVVLAGTQPPHLEQLLRLTGADRVFAAAPSVAEGRVMTVPPRSGR</sequence>
<dbReference type="SUPFAM" id="SSF52091">
    <property type="entry name" value="SpoIIaa-like"/>
    <property type="match status" value="1"/>
</dbReference>
<proteinExistence type="predicted"/>
<evidence type="ECO:0000313" key="2">
    <source>
        <dbReference type="EMBL" id="QEU77248.1"/>
    </source>
</evidence>
<evidence type="ECO:0000259" key="1">
    <source>
        <dbReference type="PROSITE" id="PS50801"/>
    </source>
</evidence>
<dbReference type="Gene3D" id="3.30.750.24">
    <property type="entry name" value="STAS domain"/>
    <property type="match status" value="1"/>
</dbReference>
<protein>
    <submittedName>
        <fullName evidence="2">Anti-sigma factor antagonist</fullName>
    </submittedName>
</protein>
<dbReference type="InterPro" id="IPR036513">
    <property type="entry name" value="STAS_dom_sf"/>
</dbReference>
<feature type="domain" description="STAS" evidence="1">
    <location>
        <begin position="17"/>
        <end position="103"/>
    </location>
</feature>
<dbReference type="OrthoDB" id="4249155at2"/>
<dbReference type="CDD" id="cd07043">
    <property type="entry name" value="STAS_anti-anti-sigma_factors"/>
    <property type="match status" value="1"/>
</dbReference>
<dbReference type="AlphaFoldDB" id="A0A5P2UE43"/>
<accession>A0A5P2UE43</accession>
<dbReference type="InterPro" id="IPR002645">
    <property type="entry name" value="STAS_dom"/>
</dbReference>
<keyword evidence="3" id="KW-1185">Reference proteome</keyword>
<dbReference type="GO" id="GO:0043856">
    <property type="term" value="F:anti-sigma factor antagonist activity"/>
    <property type="evidence" value="ECO:0007669"/>
    <property type="project" value="TreeGrafter"/>
</dbReference>
<dbReference type="PANTHER" id="PTHR33495:SF2">
    <property type="entry name" value="ANTI-SIGMA FACTOR ANTAGONIST TM_1081-RELATED"/>
    <property type="match status" value="1"/>
</dbReference>
<name>A0A5P2UE43_9ACTN</name>
<reference evidence="2 3" key="1">
    <citation type="submission" date="2017-09" db="EMBL/GenBank/DDBJ databases">
        <authorList>
            <person name="Lee N."/>
            <person name="Cho B.-K."/>
        </authorList>
    </citation>
    <scope>NUCLEOTIDE SEQUENCE [LARGE SCALE GENOMIC DNA]</scope>
    <source>
        <strain evidence="2 3">ATCC 27467</strain>
    </source>
</reference>